<dbReference type="InterPro" id="IPR036063">
    <property type="entry name" value="Smr_dom_sf"/>
</dbReference>
<dbReference type="PANTHER" id="PTHR46535">
    <property type="entry name" value="NEDD4-BINDING PROTEIN 2"/>
    <property type="match status" value="1"/>
</dbReference>
<dbReference type="Pfam" id="PF13671">
    <property type="entry name" value="AAA_33"/>
    <property type="match status" value="1"/>
</dbReference>
<dbReference type="InterPro" id="IPR052772">
    <property type="entry name" value="Endo/PolyKinase_Domain-Protein"/>
</dbReference>
<feature type="compositionally biased region" description="Polar residues" evidence="1">
    <location>
        <begin position="1210"/>
        <end position="1220"/>
    </location>
</feature>
<dbReference type="Gene3D" id="3.40.50.300">
    <property type="entry name" value="P-loop containing nucleotide triphosphate hydrolases"/>
    <property type="match status" value="1"/>
</dbReference>
<dbReference type="Pfam" id="PF08590">
    <property type="entry name" value="DUF1771"/>
    <property type="match status" value="1"/>
</dbReference>
<dbReference type="Gene3D" id="3.30.1370.110">
    <property type="match status" value="1"/>
</dbReference>
<reference evidence="4" key="1">
    <citation type="submission" date="2022-11" db="EMBL/GenBank/DDBJ databases">
        <title>Centuries of genome instability and evolution in soft-shell clam transmissible cancer (bioRxiv).</title>
        <authorList>
            <person name="Hart S.F.M."/>
            <person name="Yonemitsu M.A."/>
            <person name="Giersch R.M."/>
            <person name="Beal B.F."/>
            <person name="Arriagada G."/>
            <person name="Davis B.W."/>
            <person name="Ostrander E.A."/>
            <person name="Goff S.P."/>
            <person name="Metzger M.J."/>
        </authorList>
    </citation>
    <scope>NUCLEOTIDE SEQUENCE</scope>
    <source>
        <strain evidence="4">MELC-2E11</strain>
        <tissue evidence="4">Siphon/mantle</tissue>
    </source>
</reference>
<dbReference type="PROSITE" id="PS50828">
    <property type="entry name" value="SMR"/>
    <property type="match status" value="1"/>
</dbReference>
<dbReference type="InterPro" id="IPR003892">
    <property type="entry name" value="CUE"/>
</dbReference>
<evidence type="ECO:0000313" key="5">
    <source>
        <dbReference type="Proteomes" id="UP001164746"/>
    </source>
</evidence>
<dbReference type="InterPro" id="IPR013899">
    <property type="entry name" value="DUF1771"/>
</dbReference>
<dbReference type="SMART" id="SM00463">
    <property type="entry name" value="SMR"/>
    <property type="match status" value="1"/>
</dbReference>
<feature type="region of interest" description="Disordered" evidence="1">
    <location>
        <begin position="1292"/>
        <end position="1314"/>
    </location>
</feature>
<dbReference type="PROSITE" id="PS51140">
    <property type="entry name" value="CUE"/>
    <property type="match status" value="1"/>
</dbReference>
<dbReference type="SUPFAM" id="SSF160443">
    <property type="entry name" value="SMR domain-like"/>
    <property type="match status" value="1"/>
</dbReference>
<dbReference type="SMART" id="SM01162">
    <property type="entry name" value="DUF1771"/>
    <property type="match status" value="1"/>
</dbReference>
<dbReference type="Proteomes" id="UP001164746">
    <property type="component" value="Chromosome 3"/>
</dbReference>
<dbReference type="EMBL" id="CP111014">
    <property type="protein sequence ID" value="WAQ99673.1"/>
    <property type="molecule type" value="Genomic_DNA"/>
</dbReference>
<dbReference type="SUPFAM" id="SSF52540">
    <property type="entry name" value="P-loop containing nucleoside triphosphate hydrolases"/>
    <property type="match status" value="1"/>
</dbReference>
<evidence type="ECO:0000256" key="1">
    <source>
        <dbReference type="SAM" id="MobiDB-lite"/>
    </source>
</evidence>
<feature type="compositionally biased region" description="Basic and acidic residues" evidence="1">
    <location>
        <begin position="1292"/>
        <end position="1311"/>
    </location>
</feature>
<dbReference type="CDD" id="cd14279">
    <property type="entry name" value="CUE"/>
    <property type="match status" value="1"/>
</dbReference>
<sequence>MPRSRINRAFSPLKNVSSEKSVEEERRKIFENVKEALVDCDNQVIGLVLDECNWNGDEAVDRLLLINESKEEQKKYKSKLQHIAEGIFGTLKSQNYASAALNQPTDYNSSSPLSQSQKVIQRPTKTGSADQSVGVGSSPNLLPAGTRGNVPIEDDAHFPRLPSKPSERRNTPSPHSQKSHSEQVKQPAANKGALLSNAQNAFQQQYDDAEGAQRWEECKLKFSKQYLNAYSNKSDNKSHEDSSPDLEKPPVFGDDPAILQAGVSRPRPSSGRSFPVRLLSNSPDDDDDDSSEGGRQSGLLVQNLAKKRDALSGRSERLRRLNSADLDETVMKCIYQVHGDLLDEDELSIKQTLRDESTESAEISTARQPMTLPTVGLLSAEAAEFVPRPRPVTPASAIESVVTSPVTVVSQKSQNQPVSGPASKVSKSVAIEIKPVIKNVKGTSPTVLIGSPMTVSTHCHMTSPMAISPSLSPGLSPGLSPPNHLNQASSLAGSPMFITPKYQGLFQTIGRPPPMFQQSQGYLARPPPNPPRLASAGPPAGYRFPVGNPQMGAQVQFAPRMMFSVAPPTRYHMSGVPAQYVHAKPGHLSDNLDERAAIATGQPIMATSEKTRMNSVAGKSSGKLLGQDALEKKVEHVRKLQDSGLKLLIIVRGLPGSGKTTLARALKLQSGSVFSTDDYFMKGQQYEYKPEQLTDAHQWNRDRAKEAMKLGQSPVVIDNTNTQKWEFKPYVNIANNFKYHIELMEPDTPWKFKPKECAKRTVHGVPLDHIQRMLDRYEQNIKIDRVASKKKGETRIREEIVLVPGSEDGTEADTADQVPTLEESTEPQRSTRDLLGRLYRADDLKMIKQRSESDSDSISTETMSLHSEPWSNTSSRNASPKPLRPTLKTPGALLKLEKSKQLKPTIRTTVKKVQKKAIKKIEEKLSPETVLVVNELINEHAVDKVLSVDDVNKLEEELKALLSITLANDSEMTLAEELIGLKLHDLINKSFEEADEVGVEESDATYVEVSDSIPSEANVVKQAAVSNTADIISNEFAGQTESSSEQAVTVNNAMSQSESRPLASWKDIAVNSTGQKYDTPEVFIENDFSAAYDDVTGDNCDLLINTDLSYEREYWGQVVTSSNMEIADSALSGENIGQWESTEVKEDTSDWKSDEHLVENQEGAGEAMALSDNIDVKVSKNKPQRKKKRHSSSNSSSGSPLSPETGSPKSLGSLNNQSCSNSNGIGSIDLSHSETDSRALETHNEQLVANKVLSTANPSMSTASLNSDDIQNDSINQNVNSDMMTVSSDIKADNEHEHSGQTKSSIEKTFDTQHSGKINVSSSLQLLKDSYVESSNTEDQAMTEIDSSVNQHVVTSDVDTNSNNSCDTNDRNVGKSDNVAVKLKDDEAESNKENIEKLREKYLDKTKGSPSSPKVKKPSKRRIAAKVPFLDALDKEKFISTNWNSFPILSESKSPLTINTGSGKLTQSIIDKQTDTERELFNILDDVNSGRFVDSSIQYLTGNARKVIPVKETNGYFGNGPVSEEVANVHMVHKSTSTTDLSPISDQEGVEFLQTSFPEFTAEELECVLETCDRHVEWAINLLLDWNYSLKFSDEEKKRFTDGMAKVQRCVSPDLVSAVSLEAPESAPPSLQDLCFNFVEDKHIATREELENQMIQTGKHRLESIEDDFVTRIRLNRSTSLTESSAFDTTTSTDANLSLLRSLSSPSQINDSYVGHEKENVKRKELASGSKSDFSMFKYEYSEMERNDVEVEQLEEDEPDTSENIVEVLADDVDASRGKPIELKLDLTAIKQLEEAFGKIDGRNAECGDVSVWLDHGMALRIYEGVKHRLATQSIIQTKQQLLRDEEYAKQLHQEETDRQTTTRGRLRRVDLPSTRPHRPTPLVGVSVQGTVPKRMWANRTGNHSLVEIMKEEEQKQEEQQNFNLSETINSVKTTTGETYSPKASGPADWEGEQQLIEATKQQSMQELLDSYIYHPPLPRGRDFQDGQEPEYEDFRGEANLHYRLRHECFQKAREAHSRGLKQVASFYSQQRNMTLDLHGLHIDESIAALERILPQKEKDCDYDVDCESDDHERCRQLVIITGRGSHSRGGVARLRPAVIQYLKQHRYKGTSWCFESVAEKQVLDFHDNHWYPWKPYKSHDVRIFMMKTWNNVCLRIVLIICNNKKANKNVVVFLKNVLTVVSFAYDLYGLM</sequence>
<accession>A0ABY7DU90</accession>
<name>A0ABY7DU90_MYAAR</name>
<feature type="region of interest" description="Disordered" evidence="1">
    <location>
        <begin position="102"/>
        <end position="188"/>
    </location>
</feature>
<feature type="region of interest" description="Disordered" evidence="1">
    <location>
        <begin position="601"/>
        <end position="620"/>
    </location>
</feature>
<feature type="region of interest" description="Disordered" evidence="1">
    <location>
        <begin position="1163"/>
        <end position="1220"/>
    </location>
</feature>
<proteinExistence type="predicted"/>
<dbReference type="Pfam" id="PF01713">
    <property type="entry name" value="Smr"/>
    <property type="match status" value="1"/>
</dbReference>
<dbReference type="InterPro" id="IPR027417">
    <property type="entry name" value="P-loop_NTPase"/>
</dbReference>
<protein>
    <submittedName>
        <fullName evidence="4">N42L2-like protein</fullName>
    </submittedName>
</protein>
<dbReference type="InterPro" id="IPR009060">
    <property type="entry name" value="UBA-like_sf"/>
</dbReference>
<feature type="region of interest" description="Disordered" evidence="1">
    <location>
        <begin position="805"/>
        <end position="833"/>
    </location>
</feature>
<feature type="compositionally biased region" description="Polar residues" evidence="1">
    <location>
        <begin position="869"/>
        <end position="878"/>
    </location>
</feature>
<feature type="domain" description="CUE" evidence="3">
    <location>
        <begin position="1545"/>
        <end position="1590"/>
    </location>
</feature>
<feature type="compositionally biased region" description="Low complexity" evidence="1">
    <location>
        <begin position="1192"/>
        <end position="1208"/>
    </location>
</feature>
<gene>
    <name evidence="4" type="ORF">MAR_024046</name>
</gene>
<feature type="compositionally biased region" description="Basic and acidic residues" evidence="1">
    <location>
        <begin position="234"/>
        <end position="248"/>
    </location>
</feature>
<feature type="region of interest" description="Disordered" evidence="1">
    <location>
        <begin position="849"/>
        <end position="888"/>
    </location>
</feature>
<feature type="domain" description="Smr" evidence="2">
    <location>
        <begin position="2036"/>
        <end position="2107"/>
    </location>
</feature>
<dbReference type="InterPro" id="IPR002625">
    <property type="entry name" value="Smr_dom"/>
</dbReference>
<evidence type="ECO:0000259" key="2">
    <source>
        <dbReference type="PROSITE" id="PS50828"/>
    </source>
</evidence>
<dbReference type="SUPFAM" id="SSF46934">
    <property type="entry name" value="UBA-like"/>
    <property type="match status" value="1"/>
</dbReference>
<organism evidence="4 5">
    <name type="scientific">Mya arenaria</name>
    <name type="common">Soft-shell clam</name>
    <dbReference type="NCBI Taxonomy" id="6604"/>
    <lineage>
        <taxon>Eukaryota</taxon>
        <taxon>Metazoa</taxon>
        <taxon>Spiralia</taxon>
        <taxon>Lophotrochozoa</taxon>
        <taxon>Mollusca</taxon>
        <taxon>Bivalvia</taxon>
        <taxon>Autobranchia</taxon>
        <taxon>Heteroconchia</taxon>
        <taxon>Euheterodonta</taxon>
        <taxon>Imparidentia</taxon>
        <taxon>Neoheterodontei</taxon>
        <taxon>Myida</taxon>
        <taxon>Myoidea</taxon>
        <taxon>Myidae</taxon>
        <taxon>Mya</taxon>
    </lineage>
</organism>
<evidence type="ECO:0000313" key="4">
    <source>
        <dbReference type="EMBL" id="WAQ99673.1"/>
    </source>
</evidence>
<feature type="region of interest" description="Disordered" evidence="1">
    <location>
        <begin position="232"/>
        <end position="303"/>
    </location>
</feature>
<dbReference type="PANTHER" id="PTHR46535:SF1">
    <property type="entry name" value="NEDD4-BINDING PROTEIN 2"/>
    <property type="match status" value="1"/>
</dbReference>
<feature type="compositionally biased region" description="Polar residues" evidence="1">
    <location>
        <begin position="102"/>
        <end position="140"/>
    </location>
</feature>
<feature type="compositionally biased region" description="Low complexity" evidence="1">
    <location>
        <begin position="262"/>
        <end position="277"/>
    </location>
</feature>
<feature type="compositionally biased region" description="Basic residues" evidence="1">
    <location>
        <begin position="1179"/>
        <end position="1191"/>
    </location>
</feature>
<evidence type="ECO:0000259" key="3">
    <source>
        <dbReference type="PROSITE" id="PS51140"/>
    </source>
</evidence>
<keyword evidence="5" id="KW-1185">Reference proteome</keyword>